<feature type="compositionally biased region" description="Polar residues" evidence="1">
    <location>
        <begin position="1"/>
        <end position="12"/>
    </location>
</feature>
<accession>A0ABV2ZGQ2</accession>
<protein>
    <submittedName>
        <fullName evidence="2">Uncharacterized protein</fullName>
    </submittedName>
</protein>
<comment type="caution">
    <text evidence="2">The sequence shown here is derived from an EMBL/GenBank/DDBJ whole genome shotgun (WGS) entry which is preliminary data.</text>
</comment>
<evidence type="ECO:0000256" key="1">
    <source>
        <dbReference type="SAM" id="MobiDB-lite"/>
    </source>
</evidence>
<gene>
    <name evidence="2" type="ORF">AB0E89_14035</name>
</gene>
<feature type="region of interest" description="Disordered" evidence="1">
    <location>
        <begin position="1"/>
        <end position="21"/>
    </location>
</feature>
<dbReference type="Proteomes" id="UP001550739">
    <property type="component" value="Unassembled WGS sequence"/>
</dbReference>
<name>A0ABV2ZGQ2_9ACTN</name>
<reference evidence="2 3" key="1">
    <citation type="submission" date="2024-06" db="EMBL/GenBank/DDBJ databases">
        <title>The Natural Products Discovery Center: Release of the First 8490 Sequenced Strains for Exploring Actinobacteria Biosynthetic Diversity.</title>
        <authorList>
            <person name="Kalkreuter E."/>
            <person name="Kautsar S.A."/>
            <person name="Yang D."/>
            <person name="Bader C.D."/>
            <person name="Teijaro C.N."/>
            <person name="Fluegel L."/>
            <person name="Davis C.M."/>
            <person name="Simpson J.R."/>
            <person name="Lauterbach L."/>
            <person name="Steele A.D."/>
            <person name="Gui C."/>
            <person name="Meng S."/>
            <person name="Li G."/>
            <person name="Viehrig K."/>
            <person name="Ye F."/>
            <person name="Su P."/>
            <person name="Kiefer A.F."/>
            <person name="Nichols A."/>
            <person name="Cepeda A.J."/>
            <person name="Yan W."/>
            <person name="Fan B."/>
            <person name="Jiang Y."/>
            <person name="Adhikari A."/>
            <person name="Zheng C.-J."/>
            <person name="Schuster L."/>
            <person name="Cowan T.M."/>
            <person name="Smanski M.J."/>
            <person name="Chevrette M.G."/>
            <person name="De Carvalho L.P.S."/>
            <person name="Shen B."/>
        </authorList>
    </citation>
    <scope>NUCLEOTIDE SEQUENCE [LARGE SCALE GENOMIC DNA]</scope>
    <source>
        <strain evidence="2 3">NPDC033843</strain>
    </source>
</reference>
<keyword evidence="3" id="KW-1185">Reference proteome</keyword>
<dbReference type="RefSeq" id="WP_334579149.1">
    <property type="nucleotide sequence ID" value="NZ_JBEZVE010000006.1"/>
</dbReference>
<organism evidence="2 3">
    <name type="scientific">Streptomyces sp. 900129855</name>
    <dbReference type="NCBI Taxonomy" id="3155129"/>
    <lineage>
        <taxon>Bacteria</taxon>
        <taxon>Bacillati</taxon>
        <taxon>Actinomycetota</taxon>
        <taxon>Actinomycetes</taxon>
        <taxon>Kitasatosporales</taxon>
        <taxon>Streptomycetaceae</taxon>
        <taxon>Streptomyces</taxon>
    </lineage>
</organism>
<sequence>MTTTHQGLNSPPVQGDTPLGQPETIKLILDRSQRLTRTVPIRRAFLQREVGKGKMKAPGALAHLVRRSAKRPLDLYLLLSAVTSGGDFSVTEWSTTWSRSVGIFDETAGTAAVSRAWRVLRDLGLITRTRGEGGKSTITKLHEDGSGRRYTPPGEGLGDPYFQLAYEYWDKGWHNVLSLPGKAMLLIASNQRKLEFTLPQERIPDWYGISADSAGKGIRELSKHGILVQVDEEWFDTLKTRSGRGLRPIYSLLPPFTPRALGGSAPDEETATELLPGTASKK</sequence>
<proteinExistence type="predicted"/>
<feature type="region of interest" description="Disordered" evidence="1">
    <location>
        <begin position="261"/>
        <end position="282"/>
    </location>
</feature>
<dbReference type="EMBL" id="JBEZVE010000006">
    <property type="protein sequence ID" value="MEU3781685.1"/>
    <property type="molecule type" value="Genomic_DNA"/>
</dbReference>
<evidence type="ECO:0000313" key="2">
    <source>
        <dbReference type="EMBL" id="MEU3781685.1"/>
    </source>
</evidence>
<evidence type="ECO:0000313" key="3">
    <source>
        <dbReference type="Proteomes" id="UP001550739"/>
    </source>
</evidence>